<evidence type="ECO:0000256" key="2">
    <source>
        <dbReference type="ARBA" id="ARBA00022448"/>
    </source>
</evidence>
<feature type="transmembrane region" description="Helical" evidence="7">
    <location>
        <begin position="303"/>
        <end position="329"/>
    </location>
</feature>
<comment type="subcellular location">
    <subcellularLocation>
        <location evidence="1">Cell membrane</location>
        <topology evidence="1">Multi-pass membrane protein</topology>
    </subcellularLocation>
</comment>
<dbReference type="Pfam" id="PF05977">
    <property type="entry name" value="MFS_3"/>
    <property type="match status" value="1"/>
</dbReference>
<accession>A0A4Y9QXF8</accession>
<protein>
    <submittedName>
        <fullName evidence="8">MFS transporter</fullName>
    </submittedName>
</protein>
<reference evidence="8 9" key="1">
    <citation type="journal article" date="2018" name="J. Microbiol.">
        <title>Leifsonia flava sp. nov., a novel actinobacterium isolated from the rhizosphere of Aquilegia viridiflora.</title>
        <authorList>
            <person name="Cai Y."/>
            <person name="Tao W.Z."/>
            <person name="Ma Y.J."/>
            <person name="Cheng J."/>
            <person name="Zhang M.Y."/>
            <person name="Zhang Y.X."/>
        </authorList>
    </citation>
    <scope>NUCLEOTIDE SEQUENCE [LARGE SCALE GENOMIC DNA]</scope>
    <source>
        <strain evidence="8 9">SYP-B2174</strain>
    </source>
</reference>
<keyword evidence="2" id="KW-0813">Transport</keyword>
<dbReference type="Proteomes" id="UP000298127">
    <property type="component" value="Unassembled WGS sequence"/>
</dbReference>
<feature type="transmembrane region" description="Helical" evidence="7">
    <location>
        <begin position="350"/>
        <end position="367"/>
    </location>
</feature>
<feature type="transmembrane region" description="Helical" evidence="7">
    <location>
        <begin position="45"/>
        <end position="62"/>
    </location>
</feature>
<dbReference type="CDD" id="cd06173">
    <property type="entry name" value="MFS_MefA_like"/>
    <property type="match status" value="1"/>
</dbReference>
<keyword evidence="6 7" id="KW-0472">Membrane</keyword>
<evidence type="ECO:0000256" key="1">
    <source>
        <dbReference type="ARBA" id="ARBA00004651"/>
    </source>
</evidence>
<name>A0A4Y9QXF8_9MICO</name>
<evidence type="ECO:0000256" key="5">
    <source>
        <dbReference type="ARBA" id="ARBA00022989"/>
    </source>
</evidence>
<dbReference type="Gene3D" id="1.20.1250.20">
    <property type="entry name" value="MFS general substrate transporter like domains"/>
    <property type="match status" value="1"/>
</dbReference>
<evidence type="ECO:0000313" key="9">
    <source>
        <dbReference type="Proteomes" id="UP000298127"/>
    </source>
</evidence>
<dbReference type="SUPFAM" id="SSF103473">
    <property type="entry name" value="MFS general substrate transporter"/>
    <property type="match status" value="1"/>
</dbReference>
<dbReference type="AlphaFoldDB" id="A0A4Y9QXF8"/>
<feature type="transmembrane region" description="Helical" evidence="7">
    <location>
        <begin position="83"/>
        <end position="113"/>
    </location>
</feature>
<feature type="transmembrane region" description="Helical" evidence="7">
    <location>
        <begin position="213"/>
        <end position="236"/>
    </location>
</feature>
<evidence type="ECO:0000256" key="7">
    <source>
        <dbReference type="SAM" id="Phobius"/>
    </source>
</evidence>
<dbReference type="PANTHER" id="PTHR23513:SF6">
    <property type="entry name" value="MAJOR FACILITATOR SUPERFAMILY ASSOCIATED DOMAIN-CONTAINING PROTEIN"/>
    <property type="match status" value="1"/>
</dbReference>
<evidence type="ECO:0000256" key="4">
    <source>
        <dbReference type="ARBA" id="ARBA00022692"/>
    </source>
</evidence>
<dbReference type="PANTHER" id="PTHR23513">
    <property type="entry name" value="INTEGRAL MEMBRANE EFFLUX PROTEIN-RELATED"/>
    <property type="match status" value="1"/>
</dbReference>
<organism evidence="8 9">
    <name type="scientific">Orlajensenia leifsoniae</name>
    <dbReference type="NCBI Taxonomy" id="2561933"/>
    <lineage>
        <taxon>Bacteria</taxon>
        <taxon>Bacillati</taxon>
        <taxon>Actinomycetota</taxon>
        <taxon>Actinomycetes</taxon>
        <taxon>Micrococcales</taxon>
        <taxon>Microbacteriaceae</taxon>
        <taxon>Orlajensenia</taxon>
    </lineage>
</organism>
<keyword evidence="5 7" id="KW-1133">Transmembrane helix</keyword>
<keyword evidence="9" id="KW-1185">Reference proteome</keyword>
<evidence type="ECO:0000256" key="3">
    <source>
        <dbReference type="ARBA" id="ARBA00022475"/>
    </source>
</evidence>
<evidence type="ECO:0000313" key="8">
    <source>
        <dbReference type="EMBL" id="TFV96847.1"/>
    </source>
</evidence>
<dbReference type="InterPro" id="IPR010290">
    <property type="entry name" value="TM_effector"/>
</dbReference>
<feature type="transmembrane region" description="Helical" evidence="7">
    <location>
        <begin position="373"/>
        <end position="392"/>
    </location>
</feature>
<keyword evidence="4 7" id="KW-0812">Transmembrane</keyword>
<sequence length="424" mass="44021">MRDFRWLWTSQAASVLGEQISELAIPLLAVLVLDASAAELGLLGVARWLPFLLLALPLGVLVDRSRRRRLIVTADWSRAALTFGVVAAALLGVLSLPLLAIAVLLVGCFTVLFEVSYQSTLPGVVPVDGLATANARLQATVSAAQIGGPGFGGVLVHLLSAPFAVLAHGTMYVVSALAIGRIRVVEAKPAGDKAGFATELREGLRHVFRDRYLVANLGFSALYNPVEQWIMVLFALHAVKVLHLDPVQIGLVLSMGAVGALLAALAAGGAVRRFGAGRPLMWCAAVESLVLLLLPVVDVSWGSGLIILALGGIFAINGAGTAMSSVILVTIRQLRTPDRILGRVNASMRWITYGTIALGAAAGGIVGELLGTRAGIAIGAAAALLTVVWVALSPLPHIGDPGELAIAERISPNGTAGITSIREG</sequence>
<keyword evidence="3" id="KW-1003">Cell membrane</keyword>
<dbReference type="GO" id="GO:0005886">
    <property type="term" value="C:plasma membrane"/>
    <property type="evidence" value="ECO:0007669"/>
    <property type="project" value="UniProtKB-SubCell"/>
</dbReference>
<dbReference type="RefSeq" id="WP_135120806.1">
    <property type="nucleotide sequence ID" value="NZ_SPQZ01000004.1"/>
</dbReference>
<proteinExistence type="predicted"/>
<feature type="transmembrane region" description="Helical" evidence="7">
    <location>
        <begin position="279"/>
        <end position="297"/>
    </location>
</feature>
<feature type="transmembrane region" description="Helical" evidence="7">
    <location>
        <begin position="248"/>
        <end position="267"/>
    </location>
</feature>
<evidence type="ECO:0000256" key="6">
    <source>
        <dbReference type="ARBA" id="ARBA00023136"/>
    </source>
</evidence>
<dbReference type="EMBL" id="SPQZ01000004">
    <property type="protein sequence ID" value="TFV96847.1"/>
    <property type="molecule type" value="Genomic_DNA"/>
</dbReference>
<feature type="transmembrane region" description="Helical" evidence="7">
    <location>
        <begin position="159"/>
        <end position="179"/>
    </location>
</feature>
<dbReference type="InterPro" id="IPR036259">
    <property type="entry name" value="MFS_trans_sf"/>
</dbReference>
<comment type="caution">
    <text evidence="8">The sequence shown here is derived from an EMBL/GenBank/DDBJ whole genome shotgun (WGS) entry which is preliminary data.</text>
</comment>
<gene>
    <name evidence="8" type="ORF">E4M00_12320</name>
</gene>